<keyword evidence="2" id="KW-0813">Transport</keyword>
<organism evidence="3 4">
    <name type="scientific">Caldiarchaeum subterraneum</name>
    <dbReference type="NCBI Taxonomy" id="311458"/>
    <lineage>
        <taxon>Archaea</taxon>
        <taxon>Nitrososphaerota</taxon>
        <taxon>Candidatus Caldarchaeales</taxon>
        <taxon>Candidatus Caldarchaeaceae</taxon>
        <taxon>Candidatus Caldarchaeum</taxon>
    </lineage>
</organism>
<evidence type="ECO:0000256" key="1">
    <source>
        <dbReference type="ARBA" id="ARBA00008520"/>
    </source>
</evidence>
<reference evidence="3" key="1">
    <citation type="journal article" date="2020" name="ISME J.">
        <title>Gammaproteobacteria mediating utilization of methyl-, sulfur- and petroleum organic compounds in deep ocean hydrothermal plumes.</title>
        <authorList>
            <person name="Zhou Z."/>
            <person name="Liu Y."/>
            <person name="Pan J."/>
            <person name="Cron B.R."/>
            <person name="Toner B.M."/>
            <person name="Anantharaman K."/>
            <person name="Breier J.A."/>
            <person name="Dick G.J."/>
            <person name="Li M."/>
        </authorList>
    </citation>
    <scope>NUCLEOTIDE SEQUENCE</scope>
    <source>
        <strain evidence="3">SZUA-1515</strain>
    </source>
</reference>
<comment type="similarity">
    <text evidence="1">Belongs to the bacterial solute-binding protein 1 family.</text>
</comment>
<dbReference type="Proteomes" id="UP000608579">
    <property type="component" value="Unassembled WGS sequence"/>
</dbReference>
<dbReference type="AlphaFoldDB" id="A0A832ZW73"/>
<dbReference type="PANTHER" id="PTHR43649:SF29">
    <property type="entry name" value="OSMOPROTECTIVE COMPOUNDS-BINDING PROTEIN GGTB"/>
    <property type="match status" value="1"/>
</dbReference>
<name>A0A832ZW73_CALS0</name>
<protein>
    <submittedName>
        <fullName evidence="3">Carbohydrate ABC transporter substrate-binding protein</fullName>
    </submittedName>
</protein>
<dbReference type="Gene3D" id="3.40.190.10">
    <property type="entry name" value="Periplasmic binding protein-like II"/>
    <property type="match status" value="2"/>
</dbReference>
<dbReference type="PANTHER" id="PTHR43649">
    <property type="entry name" value="ARABINOSE-BINDING PROTEIN-RELATED"/>
    <property type="match status" value="1"/>
</dbReference>
<dbReference type="EMBL" id="DQVM01000108">
    <property type="protein sequence ID" value="HIQ30008.1"/>
    <property type="molecule type" value="Genomic_DNA"/>
</dbReference>
<dbReference type="SUPFAM" id="SSF53850">
    <property type="entry name" value="Periplasmic binding protein-like II"/>
    <property type="match status" value="1"/>
</dbReference>
<evidence type="ECO:0000256" key="2">
    <source>
        <dbReference type="ARBA" id="ARBA00022448"/>
    </source>
</evidence>
<sequence length="452" mass="49735">MKKGEAAQMKSTTAGLLAVALLVVGIIGGYFAGVSLTPAAETITVTQTVEAGGMATTVTKTVTQTVQAPGEVQELTVYALWSGVEEENFRMALGAFSMETGIKINYISQPELRDVVTTQLAAGTSEADVIIAPWPTWIKDELGAAGLLEDVTDIVNRVGMDKFPSAYLDVVSENGRFYAVPFKAWAKPGFWYNKQVFDELGLKPPTTWDEFINVLDTLKAAGITPIASGNGVGWPLSDLVEAFIIGLGGPELQLKLINHEVAWTDPQVKEIFGRIQQLLKDGYFDEAREWTIQIDRLMERKVGIYFMGNWINLMLQERGYRPGVDYDVFAFPETSGIVAGGDWAFIPKFAKNKEAARKLLEFLAGAESQTIMVKLKGFLATNKDVPKDVYDAADRNIVNMLETLSVLPDLDDSTPSEFQLLFWDKLKELWANPDALDSVLEELEQKASEVIG</sequence>
<comment type="caution">
    <text evidence="3">The sequence shown here is derived from an EMBL/GenBank/DDBJ whole genome shotgun (WGS) entry which is preliminary data.</text>
</comment>
<dbReference type="InterPro" id="IPR050490">
    <property type="entry name" value="Bact_solute-bd_prot1"/>
</dbReference>
<evidence type="ECO:0000313" key="3">
    <source>
        <dbReference type="EMBL" id="HIQ30008.1"/>
    </source>
</evidence>
<proteinExistence type="inferred from homology"/>
<dbReference type="InterPro" id="IPR006059">
    <property type="entry name" value="SBP"/>
</dbReference>
<gene>
    <name evidence="3" type="ORF">EYH45_05530</name>
</gene>
<dbReference type="Pfam" id="PF01547">
    <property type="entry name" value="SBP_bac_1"/>
    <property type="match status" value="1"/>
</dbReference>
<evidence type="ECO:0000313" key="4">
    <source>
        <dbReference type="Proteomes" id="UP000608579"/>
    </source>
</evidence>
<accession>A0A832ZW73</accession>